<dbReference type="FunFam" id="3.30.420.10:FF:000045">
    <property type="entry name" value="3'-5' exonuclease DinG"/>
    <property type="match status" value="1"/>
</dbReference>
<dbReference type="NCBIfam" id="TIGR00573">
    <property type="entry name" value="dnaq"/>
    <property type="match status" value="1"/>
</dbReference>
<evidence type="ECO:0000256" key="5">
    <source>
        <dbReference type="ARBA" id="ARBA00022839"/>
    </source>
</evidence>
<feature type="domain" description="BRCT" evidence="8">
    <location>
        <begin position="224"/>
        <end position="314"/>
    </location>
</feature>
<dbReference type="InterPro" id="IPR006054">
    <property type="entry name" value="DnaQ"/>
</dbReference>
<dbReference type="GO" id="GO:0005829">
    <property type="term" value="C:cytosol"/>
    <property type="evidence" value="ECO:0007669"/>
    <property type="project" value="TreeGrafter"/>
</dbReference>
<keyword evidence="5" id="KW-0378">Hydrolase</keyword>
<keyword evidence="4" id="KW-0540">Nuclease</keyword>
<evidence type="ECO:0000256" key="7">
    <source>
        <dbReference type="ARBA" id="ARBA00070925"/>
    </source>
</evidence>
<dbReference type="SUPFAM" id="SSF52113">
    <property type="entry name" value="BRCT domain"/>
    <property type="match status" value="1"/>
</dbReference>
<dbReference type="Gene3D" id="3.40.50.10190">
    <property type="entry name" value="BRCT domain"/>
    <property type="match status" value="1"/>
</dbReference>
<keyword evidence="5" id="KW-0269">Exonuclease</keyword>
<keyword evidence="2" id="KW-0548">Nucleotidyltransferase</keyword>
<evidence type="ECO:0000313" key="9">
    <source>
        <dbReference type="EMBL" id="PNL92109.1"/>
    </source>
</evidence>
<dbReference type="EMBL" id="NBTM02000001">
    <property type="protein sequence ID" value="PNL92109.1"/>
    <property type="molecule type" value="Genomic_DNA"/>
</dbReference>
<dbReference type="AlphaFoldDB" id="A0A2J9PP30"/>
<dbReference type="PROSITE" id="PS50172">
    <property type="entry name" value="BRCT"/>
    <property type="match status" value="1"/>
</dbReference>
<dbReference type="SMART" id="SM00292">
    <property type="entry name" value="BRCT"/>
    <property type="match status" value="1"/>
</dbReference>
<dbReference type="RefSeq" id="WP_083069643.1">
    <property type="nucleotide sequence ID" value="NZ_JALXKY010000002.1"/>
</dbReference>
<sequence>MAYNRKSGQQRPHMGKSIIGFPKDYVMIDIETTGLKPSNDEILELSAIRIRDHQMDQTFSTLVQPNRPISGFITKLTGITNNMVMTAPRIDQAMPEFLDFIQEDIILGYNVNFDLGFIYDTAVNLYNFPVKNDYLDVLTIARKLVTGTPNHKLGTMAQFYGISYEGAHRGLTDCYITIEVYNQLFNQAKQVYQSEQDFKNAFYRRSYPKQIKVEDLKAETTDFNPMHPLFNKTIVFSGDLDNMSREEAMQSSLNKGAILGKSVTLKTDYLIVSQSDLNKQKKTSKFKKAEEYANRGEKIKIISEKIFKQLLEME</sequence>
<dbReference type="CDD" id="cd06127">
    <property type="entry name" value="DEDDh"/>
    <property type="match status" value="1"/>
</dbReference>
<keyword evidence="3" id="KW-0235">DNA replication</keyword>
<dbReference type="Pfam" id="PF00533">
    <property type="entry name" value="BRCT"/>
    <property type="match status" value="1"/>
</dbReference>
<dbReference type="GO" id="GO:0045004">
    <property type="term" value="P:DNA replication proofreading"/>
    <property type="evidence" value="ECO:0007669"/>
    <property type="project" value="TreeGrafter"/>
</dbReference>
<dbReference type="PANTHER" id="PTHR30231:SF41">
    <property type="entry name" value="DNA POLYMERASE III SUBUNIT EPSILON"/>
    <property type="match status" value="1"/>
</dbReference>
<accession>A0A2J9PP30</accession>
<dbReference type="InterPro" id="IPR036397">
    <property type="entry name" value="RNaseH_sf"/>
</dbReference>
<dbReference type="GO" id="GO:0003677">
    <property type="term" value="F:DNA binding"/>
    <property type="evidence" value="ECO:0007669"/>
    <property type="project" value="InterPro"/>
</dbReference>
<dbReference type="SUPFAM" id="SSF53098">
    <property type="entry name" value="Ribonuclease H-like"/>
    <property type="match status" value="1"/>
</dbReference>
<name>A0A2J9PP30_9LACT</name>
<dbReference type="CDD" id="cd17748">
    <property type="entry name" value="BRCT_DNA_ligase_like"/>
    <property type="match status" value="1"/>
</dbReference>
<protein>
    <recommendedName>
        <fullName evidence="7">DNA polymerase III polC-type</fullName>
    </recommendedName>
</protein>
<evidence type="ECO:0000313" key="10">
    <source>
        <dbReference type="Proteomes" id="UP000192813"/>
    </source>
</evidence>
<evidence type="ECO:0000259" key="8">
    <source>
        <dbReference type="PROSITE" id="PS50172"/>
    </source>
</evidence>
<reference evidence="10" key="1">
    <citation type="submission" date="2017-12" db="EMBL/GenBank/DDBJ databases">
        <title>FDA dAtabase for Regulatory Grade micrObial Sequences (FDA-ARGOS): Supporting development and validation of Infectious Disease Dx tests.</title>
        <authorList>
            <person name="Hoffmann M."/>
            <person name="Allard M."/>
            <person name="Evans P."/>
            <person name="Brown E."/>
            <person name="Tallon L."/>
            <person name="Sadzewicz L."/>
            <person name="Sengamalay N."/>
            <person name="Ott S."/>
            <person name="Godinez A."/>
            <person name="Nagaraj S."/>
            <person name="Vavikolanu K."/>
            <person name="Aluvathingal J."/>
            <person name="Nadendla S."/>
            <person name="Sichtig H."/>
        </authorList>
    </citation>
    <scope>NUCLEOTIDE SEQUENCE [LARGE SCALE GENOMIC DNA]</scope>
    <source>
        <strain evidence="10">FDAARGOS_249</strain>
    </source>
</reference>
<evidence type="ECO:0000256" key="6">
    <source>
        <dbReference type="ARBA" id="ARBA00022932"/>
    </source>
</evidence>
<dbReference type="SMART" id="SM00479">
    <property type="entry name" value="EXOIII"/>
    <property type="match status" value="1"/>
</dbReference>
<dbReference type="Gene3D" id="3.30.420.10">
    <property type="entry name" value="Ribonuclease H-like superfamily/Ribonuclease H"/>
    <property type="match status" value="1"/>
</dbReference>
<organism evidence="9 10">
    <name type="scientific">Aerococcus viridans</name>
    <dbReference type="NCBI Taxonomy" id="1377"/>
    <lineage>
        <taxon>Bacteria</taxon>
        <taxon>Bacillati</taxon>
        <taxon>Bacillota</taxon>
        <taxon>Bacilli</taxon>
        <taxon>Lactobacillales</taxon>
        <taxon>Aerococcaceae</taxon>
        <taxon>Aerococcus</taxon>
    </lineage>
</organism>
<keyword evidence="1" id="KW-0808">Transferase</keyword>
<dbReference type="InterPro" id="IPR001357">
    <property type="entry name" value="BRCT_dom"/>
</dbReference>
<dbReference type="GO" id="GO:0003887">
    <property type="term" value="F:DNA-directed DNA polymerase activity"/>
    <property type="evidence" value="ECO:0007669"/>
    <property type="project" value="UniProtKB-KW"/>
</dbReference>
<dbReference type="InterPro" id="IPR013520">
    <property type="entry name" value="Ribonucl_H"/>
</dbReference>
<dbReference type="GO" id="GO:0008408">
    <property type="term" value="F:3'-5' exonuclease activity"/>
    <property type="evidence" value="ECO:0007669"/>
    <property type="project" value="TreeGrafter"/>
</dbReference>
<dbReference type="InterPro" id="IPR012337">
    <property type="entry name" value="RNaseH-like_sf"/>
</dbReference>
<dbReference type="Pfam" id="PF00929">
    <property type="entry name" value="RNase_T"/>
    <property type="match status" value="1"/>
</dbReference>
<evidence type="ECO:0000256" key="3">
    <source>
        <dbReference type="ARBA" id="ARBA00022705"/>
    </source>
</evidence>
<proteinExistence type="predicted"/>
<dbReference type="Proteomes" id="UP000192813">
    <property type="component" value="Unassembled WGS sequence"/>
</dbReference>
<gene>
    <name evidence="9" type="ORF">A6J77_007650</name>
</gene>
<evidence type="ECO:0000256" key="1">
    <source>
        <dbReference type="ARBA" id="ARBA00022679"/>
    </source>
</evidence>
<keyword evidence="6" id="KW-0239">DNA-directed DNA polymerase</keyword>
<evidence type="ECO:0000256" key="2">
    <source>
        <dbReference type="ARBA" id="ARBA00022695"/>
    </source>
</evidence>
<comment type="caution">
    <text evidence="9">The sequence shown here is derived from an EMBL/GenBank/DDBJ whole genome shotgun (WGS) entry which is preliminary data.</text>
</comment>
<dbReference type="PANTHER" id="PTHR30231">
    <property type="entry name" value="DNA POLYMERASE III SUBUNIT EPSILON"/>
    <property type="match status" value="1"/>
</dbReference>
<evidence type="ECO:0000256" key="4">
    <source>
        <dbReference type="ARBA" id="ARBA00022722"/>
    </source>
</evidence>
<dbReference type="InterPro" id="IPR036420">
    <property type="entry name" value="BRCT_dom_sf"/>
</dbReference>